<name>A0ABV5J7C7_9BACT</name>
<dbReference type="PANTHER" id="PTHR38471:SF2">
    <property type="entry name" value="FOUR HELIX BUNDLE PROTEIN"/>
    <property type="match status" value="1"/>
</dbReference>
<dbReference type="Gene3D" id="1.20.1440.60">
    <property type="entry name" value="23S rRNA-intervening sequence"/>
    <property type="match status" value="1"/>
</dbReference>
<gene>
    <name evidence="1" type="ORF">ACFFUR_13050</name>
</gene>
<reference evidence="1 2" key="1">
    <citation type="submission" date="2024-09" db="EMBL/GenBank/DDBJ databases">
        <authorList>
            <person name="Sun Q."/>
            <person name="Mori K."/>
        </authorList>
    </citation>
    <scope>NUCLEOTIDE SEQUENCE [LARGE SCALE GENOMIC DNA]</scope>
    <source>
        <strain evidence="1 2">CECT 7682</strain>
    </source>
</reference>
<dbReference type="Pfam" id="PF05635">
    <property type="entry name" value="23S_rRNA_IVP"/>
    <property type="match status" value="1"/>
</dbReference>
<accession>A0ABV5J7C7</accession>
<protein>
    <submittedName>
        <fullName evidence="1">Four helix bundle protein</fullName>
    </submittedName>
</protein>
<dbReference type="Proteomes" id="UP001589654">
    <property type="component" value="Unassembled WGS sequence"/>
</dbReference>
<evidence type="ECO:0000313" key="2">
    <source>
        <dbReference type="Proteomes" id="UP001589654"/>
    </source>
</evidence>
<keyword evidence="2" id="KW-1185">Reference proteome</keyword>
<dbReference type="InterPro" id="IPR012657">
    <property type="entry name" value="23S_rRNA-intervening_sequence"/>
</dbReference>
<sequence length="119" mass="13546">MHNFRNLKVWQKAVDFAVKVYFTTKEFPSEEKYGIVSQMRRASVSVPSNIAEGSAKSSKKTFCNSLETSLGESYELETQLEISKRVGLITEEKSTLLEDDLIEIKRMINGFKSKIESQS</sequence>
<proteinExistence type="predicted"/>
<organism evidence="1 2">
    <name type="scientific">Echinicola jeungdonensis</name>
    <dbReference type="NCBI Taxonomy" id="709343"/>
    <lineage>
        <taxon>Bacteria</taxon>
        <taxon>Pseudomonadati</taxon>
        <taxon>Bacteroidota</taxon>
        <taxon>Cytophagia</taxon>
        <taxon>Cytophagales</taxon>
        <taxon>Cyclobacteriaceae</taxon>
        <taxon>Echinicola</taxon>
    </lineage>
</organism>
<evidence type="ECO:0000313" key="1">
    <source>
        <dbReference type="EMBL" id="MFB9212736.1"/>
    </source>
</evidence>
<dbReference type="CDD" id="cd16377">
    <property type="entry name" value="23S_rRNA_IVP_like"/>
    <property type="match status" value="1"/>
</dbReference>
<dbReference type="RefSeq" id="WP_290247490.1">
    <property type="nucleotide sequence ID" value="NZ_JAUFQT010000001.1"/>
</dbReference>
<dbReference type="InterPro" id="IPR036583">
    <property type="entry name" value="23S_rRNA_IVS_sf"/>
</dbReference>
<dbReference type="PANTHER" id="PTHR38471">
    <property type="entry name" value="FOUR HELIX BUNDLE PROTEIN"/>
    <property type="match status" value="1"/>
</dbReference>
<dbReference type="SUPFAM" id="SSF158446">
    <property type="entry name" value="IVS-encoded protein-like"/>
    <property type="match status" value="1"/>
</dbReference>
<comment type="caution">
    <text evidence="1">The sequence shown here is derived from an EMBL/GenBank/DDBJ whole genome shotgun (WGS) entry which is preliminary data.</text>
</comment>
<dbReference type="EMBL" id="JBHMEW010000063">
    <property type="protein sequence ID" value="MFB9212736.1"/>
    <property type="molecule type" value="Genomic_DNA"/>
</dbReference>
<dbReference type="NCBIfam" id="TIGR02436">
    <property type="entry name" value="four helix bundle protein"/>
    <property type="match status" value="1"/>
</dbReference>